<dbReference type="RefSeq" id="WP_079326723.1">
    <property type="nucleotide sequence ID" value="NZ_MXAP01000171.1"/>
</dbReference>
<dbReference type="EMBL" id="MXAP01000171">
    <property type="protein sequence ID" value="OPH33482.1"/>
    <property type="molecule type" value="Genomic_DNA"/>
</dbReference>
<organism evidence="2 4">
    <name type="scientific">Moraxella equi</name>
    <dbReference type="NCBI Taxonomy" id="60442"/>
    <lineage>
        <taxon>Bacteria</taxon>
        <taxon>Pseudomonadati</taxon>
        <taxon>Pseudomonadota</taxon>
        <taxon>Gammaproteobacteria</taxon>
        <taxon>Moraxellales</taxon>
        <taxon>Moraxellaceae</taxon>
        <taxon>Moraxella</taxon>
    </lineage>
</organism>
<dbReference type="AlphaFoldDB" id="A0A378QR83"/>
<dbReference type="NCBIfam" id="TIGR04267">
    <property type="entry name" value="mod_HExxH"/>
    <property type="match status" value="1"/>
</dbReference>
<reference evidence="2 4" key="2">
    <citation type="submission" date="2018-06" db="EMBL/GenBank/DDBJ databases">
        <authorList>
            <consortium name="Pathogen Informatics"/>
            <person name="Doyle S."/>
        </authorList>
    </citation>
    <scope>NUCLEOTIDE SEQUENCE [LARGE SCALE GENOMIC DNA]</scope>
    <source>
        <strain evidence="2 4">NCTC11012</strain>
    </source>
</reference>
<protein>
    <recommendedName>
        <fullName evidence="5">HEXXH motif domain</fullName>
    </recommendedName>
</protein>
<name>A0A378QR83_9GAMM</name>
<dbReference type="Proteomes" id="UP000190777">
    <property type="component" value="Unassembled WGS sequence"/>
</dbReference>
<accession>A0A378QR83</accession>
<reference evidence="1 3" key="1">
    <citation type="submission" date="2017-03" db="EMBL/GenBank/DDBJ databases">
        <title>Draft genome sequence of Moraxella equi CCUG 4950T type strain.</title>
        <authorList>
            <person name="Salva-Serra F."/>
            <person name="Engstrom-Jakobsson H."/>
            <person name="Thorell K."/>
            <person name="Jaen-Luchoro D."/>
            <person name="Gonzales-Siles L."/>
            <person name="Karlsson R."/>
            <person name="Yazdan S."/>
            <person name="Boulund F."/>
            <person name="Johnning A."/>
            <person name="Engstrand L."/>
            <person name="Kristiansson E."/>
            <person name="Moore E."/>
        </authorList>
    </citation>
    <scope>NUCLEOTIDE SEQUENCE [LARGE SCALE GENOMIC DNA]</scope>
    <source>
        <strain evidence="1 3">CCUG 4950</strain>
    </source>
</reference>
<evidence type="ECO:0008006" key="5">
    <source>
        <dbReference type="Google" id="ProtNLM"/>
    </source>
</evidence>
<evidence type="ECO:0000313" key="1">
    <source>
        <dbReference type="EMBL" id="OPH33482.1"/>
    </source>
</evidence>
<evidence type="ECO:0000313" key="3">
    <source>
        <dbReference type="Proteomes" id="UP000190777"/>
    </source>
</evidence>
<gene>
    <name evidence="1" type="ORF">B5J93_12835</name>
    <name evidence="2" type="ORF">NCTC11012_01657</name>
</gene>
<sequence>MFYLVGVQEMIQTLTVLSSKDSSNLPKDFKELEVNFHKFLNQYQPKVVRSDRLGVNIVDDKDWESSLTNLFATDSFLNDKNQSCVIGEGLNDNDREVRVKKLQSALDELSNINAELYFMLQLVVDSIFLRYAKDSGGGSTSNAIGVIWINNRDFWSMTDLMELLVHELTHNALFIDELRFLHFYDYHELLKPENFAQSAILHTKRPLDKVLHSIVVASEVLQFRKNCLGEPKNPMVHPDSNTMIKQALDAYKSITGMPNYKELVTDRGRWILDKSQEMINELIEK</sequence>
<evidence type="ECO:0000313" key="4">
    <source>
        <dbReference type="Proteomes" id="UP000254618"/>
    </source>
</evidence>
<dbReference type="EMBL" id="UGQF01000001">
    <property type="protein sequence ID" value="STZ03409.1"/>
    <property type="molecule type" value="Genomic_DNA"/>
</dbReference>
<evidence type="ECO:0000313" key="2">
    <source>
        <dbReference type="EMBL" id="STZ03409.1"/>
    </source>
</evidence>
<dbReference type="Proteomes" id="UP000254618">
    <property type="component" value="Unassembled WGS sequence"/>
</dbReference>
<proteinExistence type="predicted"/>
<dbReference type="InterPro" id="IPR026337">
    <property type="entry name" value="AKG_HExxH"/>
</dbReference>
<keyword evidence="3" id="KW-1185">Reference proteome</keyword>